<comment type="caution">
    <text evidence="1">The sequence shown here is derived from an EMBL/GenBank/DDBJ whole genome shotgun (WGS) entry which is preliminary data.</text>
</comment>
<protein>
    <recommendedName>
        <fullName evidence="3">Biopolymer transporter Tol</fullName>
    </recommendedName>
</protein>
<organism evidence="1 2">
    <name type="scientific">Pedobacter segetis</name>
    <dbReference type="NCBI Taxonomy" id="2793069"/>
    <lineage>
        <taxon>Bacteria</taxon>
        <taxon>Pseudomonadati</taxon>
        <taxon>Bacteroidota</taxon>
        <taxon>Sphingobacteriia</taxon>
        <taxon>Sphingobacteriales</taxon>
        <taxon>Sphingobacteriaceae</taxon>
        <taxon>Pedobacter</taxon>
    </lineage>
</organism>
<proteinExistence type="predicted"/>
<keyword evidence="2" id="KW-1185">Reference proteome</keyword>
<evidence type="ECO:0000313" key="2">
    <source>
        <dbReference type="Proteomes" id="UP000660024"/>
    </source>
</evidence>
<evidence type="ECO:0000313" key="1">
    <source>
        <dbReference type="EMBL" id="MBK0383922.1"/>
    </source>
</evidence>
<dbReference type="Proteomes" id="UP000660024">
    <property type="component" value="Unassembled WGS sequence"/>
</dbReference>
<sequence>MMRNLLRLFKENKNNRYNFYGDRKITVAMLLLMITCSIISCKAKKATTLVVPDWSLPSSSTHKQVPPPADFHRATKTSNKHIGLFDGQSDVGAALIPGSSSYDPTSKEYTINSAGYNIWYTRDEFRFLWKKMSGDVSLAANVKFPDAGGFMDRKAVVIIRQSLDDDSEEAMVARHGGGLMHLAWRPEKNKMILQMKVPEQSAMRIGIEKRGDSYSMFVSMNGEPMHQLGNPIQLHLKEPFYVGIGFCSHVPDKLNTAILSNVVLENAAGKLK</sequence>
<evidence type="ECO:0008006" key="3">
    <source>
        <dbReference type="Google" id="ProtNLM"/>
    </source>
</evidence>
<accession>A0ABS1BMB5</accession>
<reference evidence="1 2" key="1">
    <citation type="submission" date="2020-12" db="EMBL/GenBank/DDBJ databases">
        <title>Bacterial novel species Pedobacter sp. SD-b isolated from soil.</title>
        <authorList>
            <person name="Jung H.-Y."/>
        </authorList>
    </citation>
    <scope>NUCLEOTIDE SEQUENCE [LARGE SCALE GENOMIC DNA]</scope>
    <source>
        <strain evidence="1 2">SD-b</strain>
    </source>
</reference>
<dbReference type="RefSeq" id="WP_200587162.1">
    <property type="nucleotide sequence ID" value="NZ_JAEHFY010000019.1"/>
</dbReference>
<dbReference type="EMBL" id="JAEHFY010000019">
    <property type="protein sequence ID" value="MBK0383922.1"/>
    <property type="molecule type" value="Genomic_DNA"/>
</dbReference>
<name>A0ABS1BMB5_9SPHI</name>
<gene>
    <name evidence="1" type="ORF">I5M32_13215</name>
</gene>